<evidence type="ECO:0000313" key="1">
    <source>
        <dbReference type="EMBL" id="JAH49190.1"/>
    </source>
</evidence>
<accession>A0A0E9T8I7</accession>
<proteinExistence type="predicted"/>
<dbReference type="EMBL" id="GBXM01059387">
    <property type="protein sequence ID" value="JAH49190.1"/>
    <property type="molecule type" value="Transcribed_RNA"/>
</dbReference>
<protein>
    <submittedName>
        <fullName evidence="1">Uncharacterized protein</fullName>
    </submittedName>
</protein>
<organism evidence="1">
    <name type="scientific">Anguilla anguilla</name>
    <name type="common">European freshwater eel</name>
    <name type="synonym">Muraena anguilla</name>
    <dbReference type="NCBI Taxonomy" id="7936"/>
    <lineage>
        <taxon>Eukaryota</taxon>
        <taxon>Metazoa</taxon>
        <taxon>Chordata</taxon>
        <taxon>Craniata</taxon>
        <taxon>Vertebrata</taxon>
        <taxon>Euteleostomi</taxon>
        <taxon>Actinopterygii</taxon>
        <taxon>Neopterygii</taxon>
        <taxon>Teleostei</taxon>
        <taxon>Anguilliformes</taxon>
        <taxon>Anguillidae</taxon>
        <taxon>Anguilla</taxon>
    </lineage>
</organism>
<name>A0A0E9T8I7_ANGAN</name>
<sequence length="36" mass="4026">MMTAMVMEEKNDHAWRQGSGLGLVNQTCCKTLVLQT</sequence>
<dbReference type="AlphaFoldDB" id="A0A0E9T8I7"/>
<reference evidence="1" key="2">
    <citation type="journal article" date="2015" name="Fish Shellfish Immunol.">
        <title>Early steps in the European eel (Anguilla anguilla)-Vibrio vulnificus interaction in the gills: Role of the RtxA13 toxin.</title>
        <authorList>
            <person name="Callol A."/>
            <person name="Pajuelo D."/>
            <person name="Ebbesson L."/>
            <person name="Teles M."/>
            <person name="MacKenzie S."/>
            <person name="Amaro C."/>
        </authorList>
    </citation>
    <scope>NUCLEOTIDE SEQUENCE</scope>
</reference>
<reference evidence="1" key="1">
    <citation type="submission" date="2014-11" db="EMBL/GenBank/DDBJ databases">
        <authorList>
            <person name="Amaro Gonzalez C."/>
        </authorList>
    </citation>
    <scope>NUCLEOTIDE SEQUENCE</scope>
</reference>